<dbReference type="SUPFAM" id="SSF160443">
    <property type="entry name" value="SMR domain-like"/>
    <property type="match status" value="1"/>
</dbReference>
<keyword evidence="2 8" id="KW-0699">rRNA-binding</keyword>
<proteinExistence type="inferred from homology"/>
<keyword evidence="3 8" id="KW-0547">Nucleotide-binding</keyword>
<protein>
    <recommendedName>
        <fullName evidence="8">Endonuclease MutS2</fullName>
        <ecNumber evidence="8">3.1.-.-</ecNumber>
    </recommendedName>
    <alternativeName>
        <fullName evidence="8">Ribosome-associated protein quality control-upstream factor</fullName>
        <shortName evidence="8">RQC-upstream factor</shortName>
        <shortName evidence="8">RqcU</shortName>
        <ecNumber evidence="8">3.6.4.-</ecNumber>
    </alternativeName>
</protein>
<dbReference type="Gene3D" id="3.30.1370.110">
    <property type="match status" value="1"/>
</dbReference>
<comment type="function">
    <text evidence="8">Endonuclease that is involved in the suppression of homologous recombination and thus may have a key role in the control of bacterial genetic diversity.</text>
</comment>
<keyword evidence="8 12" id="KW-0255">Endonuclease</keyword>
<organism evidence="11 13">
    <name type="scientific">Blautia obeum</name>
    <dbReference type="NCBI Taxonomy" id="40520"/>
    <lineage>
        <taxon>Bacteria</taxon>
        <taxon>Bacillati</taxon>
        <taxon>Bacillota</taxon>
        <taxon>Clostridia</taxon>
        <taxon>Lachnospirales</taxon>
        <taxon>Lachnospiraceae</taxon>
        <taxon>Blautia</taxon>
    </lineage>
</organism>
<feature type="coiled-coil region" evidence="9">
    <location>
        <begin position="524"/>
        <end position="622"/>
    </location>
</feature>
<dbReference type="Pfam" id="PF01713">
    <property type="entry name" value="Smr"/>
    <property type="match status" value="1"/>
</dbReference>
<evidence type="ECO:0000256" key="6">
    <source>
        <dbReference type="ARBA" id="ARBA00022884"/>
    </source>
</evidence>
<keyword evidence="1 8" id="KW-0540">Nuclease</keyword>
<dbReference type="SMART" id="SM00534">
    <property type="entry name" value="MUTSac"/>
    <property type="match status" value="1"/>
</dbReference>
<dbReference type="PROSITE" id="PS00486">
    <property type="entry name" value="DNA_MISMATCH_REPAIR_2"/>
    <property type="match status" value="1"/>
</dbReference>
<dbReference type="EC" id="3.6.4.-" evidence="8"/>
<evidence type="ECO:0000256" key="9">
    <source>
        <dbReference type="SAM" id="Coils"/>
    </source>
</evidence>
<dbReference type="AlphaFoldDB" id="A0A174H339"/>
<dbReference type="InterPro" id="IPR002625">
    <property type="entry name" value="Smr_dom"/>
</dbReference>
<keyword evidence="6 8" id="KW-0694">RNA-binding</keyword>
<dbReference type="EMBL" id="CYZD01000019">
    <property type="protein sequence ID" value="CUO68661.1"/>
    <property type="molecule type" value="Genomic_DNA"/>
</dbReference>
<dbReference type="PROSITE" id="PS50828">
    <property type="entry name" value="SMR"/>
    <property type="match status" value="1"/>
</dbReference>
<reference evidence="11 13" key="1">
    <citation type="submission" date="2015-09" db="EMBL/GenBank/DDBJ databases">
        <authorList>
            <consortium name="Pathogen Informatics"/>
        </authorList>
    </citation>
    <scope>NUCLEOTIDE SEQUENCE [LARGE SCALE GENOMIC DNA]</scope>
    <source>
        <strain evidence="11 13">2789STDY5608837</strain>
    </source>
</reference>
<dbReference type="Pfam" id="PF00488">
    <property type="entry name" value="MutS_V"/>
    <property type="match status" value="1"/>
</dbReference>
<evidence type="ECO:0000313" key="12">
    <source>
        <dbReference type="EMBL" id="RGV60807.1"/>
    </source>
</evidence>
<sequence>MNQKALNALEYPKIIEKLTEKASSYMGKQLCKNLEPSTDLETIRLMQVQTKDALTRLFQKGSISFGNVKDIRGSLKRLEIGSALSIQEILAVCGLLENTSRVKTYSRKERNDLPGDSLDSMFDGLSPLTPLSTEIRRCILSEEEISDDASPALRQIRRNMKITNDRIHTQLAGLVNGSARTYLQDSVITMRNGRYCIPVKAEYKGQVPGMIHDQSSTGSTLFIEPMSVVKLNNDMRELELQEQKEIEVILADLSQQIATEQEAISLNLELMVQLDFIFARATLAMEMNASEPVFNDEGRINLKKARHPLINKKKVVPIDIRLGDEFDLLVITGPNTGGKTVSLKTVGLLTLMGQSGLHIPTLDRSELALFHEVYADIGDEQSIEQSLSTFSSHMTNIVSFLGKADRHSLVLFDELCSGTDPTEGAALAISILSYLHERGIRTMATTHYSELKVFALSASGIENACCEFNVETLSPTYRLLIGIPGKSNAFAISSKLGIPESIIEKAREQINEQDESFEDVLTSLEESRITIENERTEIAQYKLEIETLKKQLENKQEKLDVQKERIIRQANEEAHKVLQDAKDYADQTMKLFHKFHNEYVDTAAVERERQQLRQRLNKAEQKMAQPTPKKKPKKVLTAKDIHLGDTVRVLSMNLKGTVSTRPDSKGYLFVQMGIIRSKVHISDLELIDEPVITTPSLSKTGAGKIRMSKSASVSTEINLLGKTVDEAVAELDKYLDDAYIAHLKTVRIVHGKGTGALRKGVHNYLKRQKHVASYRLGEFGEGDAGVTIVEFKK</sequence>
<dbReference type="SMART" id="SM00533">
    <property type="entry name" value="MUTSd"/>
    <property type="match status" value="1"/>
</dbReference>
<dbReference type="PANTHER" id="PTHR48466:SF2">
    <property type="entry name" value="OS10G0509000 PROTEIN"/>
    <property type="match status" value="1"/>
</dbReference>
<evidence type="ECO:0000313" key="14">
    <source>
        <dbReference type="Proteomes" id="UP000265828"/>
    </source>
</evidence>
<evidence type="ECO:0000256" key="4">
    <source>
        <dbReference type="ARBA" id="ARBA00022801"/>
    </source>
</evidence>
<dbReference type="SMART" id="SM00463">
    <property type="entry name" value="SMR"/>
    <property type="match status" value="1"/>
</dbReference>
<keyword evidence="7 8" id="KW-0238">DNA-binding</keyword>
<dbReference type="GO" id="GO:0016887">
    <property type="term" value="F:ATP hydrolysis activity"/>
    <property type="evidence" value="ECO:0007669"/>
    <property type="project" value="InterPro"/>
</dbReference>
<name>A0A174H339_9FIRM</name>
<feature type="binding site" evidence="8">
    <location>
        <begin position="333"/>
        <end position="340"/>
    </location>
    <ligand>
        <name>ATP</name>
        <dbReference type="ChEBI" id="CHEBI:30616"/>
    </ligand>
</feature>
<dbReference type="Proteomes" id="UP000095409">
    <property type="component" value="Unassembled WGS sequence"/>
</dbReference>
<accession>A0A174H339</accession>
<evidence type="ECO:0000256" key="3">
    <source>
        <dbReference type="ARBA" id="ARBA00022741"/>
    </source>
</evidence>
<dbReference type="InterPro" id="IPR046893">
    <property type="entry name" value="MSSS"/>
</dbReference>
<dbReference type="InterPro" id="IPR036187">
    <property type="entry name" value="DNA_mismatch_repair_MutS_sf"/>
</dbReference>
<dbReference type="GO" id="GO:0045910">
    <property type="term" value="P:negative regulation of DNA recombination"/>
    <property type="evidence" value="ECO:0007669"/>
    <property type="project" value="InterPro"/>
</dbReference>
<feature type="domain" description="Smr" evidence="10">
    <location>
        <begin position="717"/>
        <end position="792"/>
    </location>
</feature>
<dbReference type="GO" id="GO:0140664">
    <property type="term" value="F:ATP-dependent DNA damage sensor activity"/>
    <property type="evidence" value="ECO:0007669"/>
    <property type="project" value="InterPro"/>
</dbReference>
<evidence type="ECO:0000256" key="2">
    <source>
        <dbReference type="ARBA" id="ARBA00022730"/>
    </source>
</evidence>
<dbReference type="FunFam" id="3.40.50.300:FF:000830">
    <property type="entry name" value="Endonuclease MutS2"/>
    <property type="match status" value="1"/>
</dbReference>
<dbReference type="Proteomes" id="UP000265828">
    <property type="component" value="Unassembled WGS sequence"/>
</dbReference>
<dbReference type="GO" id="GO:0030983">
    <property type="term" value="F:mismatched DNA binding"/>
    <property type="evidence" value="ECO:0007669"/>
    <property type="project" value="InterPro"/>
</dbReference>
<dbReference type="EC" id="3.1.-.-" evidence="8"/>
<dbReference type="GeneID" id="79804674"/>
<evidence type="ECO:0000256" key="7">
    <source>
        <dbReference type="ARBA" id="ARBA00023125"/>
    </source>
</evidence>
<dbReference type="SUPFAM" id="SSF52540">
    <property type="entry name" value="P-loop containing nucleoside triphosphate hydrolases"/>
    <property type="match status" value="1"/>
</dbReference>
<comment type="similarity">
    <text evidence="8">Belongs to the DNA mismatch repair MutS family. MutS2 subfamily.</text>
</comment>
<dbReference type="PIRSF" id="PIRSF005814">
    <property type="entry name" value="MutS_YshD"/>
    <property type="match status" value="1"/>
</dbReference>
<keyword evidence="4 8" id="KW-0378">Hydrolase</keyword>
<evidence type="ECO:0000256" key="5">
    <source>
        <dbReference type="ARBA" id="ARBA00022840"/>
    </source>
</evidence>
<dbReference type="CDD" id="cd03280">
    <property type="entry name" value="ABC_MutS2"/>
    <property type="match status" value="1"/>
</dbReference>
<reference evidence="12 14" key="2">
    <citation type="submission" date="2018-08" db="EMBL/GenBank/DDBJ databases">
        <title>A genome reference for cultivated species of the human gut microbiota.</title>
        <authorList>
            <person name="Zou Y."/>
            <person name="Xue W."/>
            <person name="Luo G."/>
        </authorList>
    </citation>
    <scope>NUCLEOTIDE SEQUENCE [LARGE SCALE GENOMIC DNA]</scope>
    <source>
        <strain evidence="12 14">AF14-23</strain>
    </source>
</reference>
<comment type="function">
    <text evidence="8">Acts as a ribosome collision sensor, splitting the ribosome into its 2 subunits. Detects stalled/collided 70S ribosomes which it binds and splits by an ATP-hydrolysis driven conformational change. Acts upstream of the ribosome quality control system (RQC), a ribosome-associated complex that mediates the extraction of incompletely synthesized nascent chains from stalled ribosomes and their subsequent degradation. Probably generates substrates for RQC.</text>
</comment>
<dbReference type="GO" id="GO:0005524">
    <property type="term" value="F:ATP binding"/>
    <property type="evidence" value="ECO:0007669"/>
    <property type="project" value="UniProtKB-UniRule"/>
</dbReference>
<dbReference type="RefSeq" id="WP_005427319.1">
    <property type="nucleotide sequence ID" value="NZ_CP176627.1"/>
</dbReference>
<keyword evidence="5 8" id="KW-0067">ATP-binding</keyword>
<dbReference type="InterPro" id="IPR036063">
    <property type="entry name" value="Smr_dom_sf"/>
</dbReference>
<dbReference type="GO" id="GO:0006298">
    <property type="term" value="P:mismatch repair"/>
    <property type="evidence" value="ECO:0007669"/>
    <property type="project" value="InterPro"/>
</dbReference>
<evidence type="ECO:0000313" key="11">
    <source>
        <dbReference type="EMBL" id="CUO68661.1"/>
    </source>
</evidence>
<evidence type="ECO:0000256" key="8">
    <source>
        <dbReference type="HAMAP-Rule" id="MF_00092"/>
    </source>
</evidence>
<dbReference type="SUPFAM" id="SSF48334">
    <property type="entry name" value="DNA repair protein MutS, domain III"/>
    <property type="match status" value="1"/>
</dbReference>
<dbReference type="Pfam" id="PF20297">
    <property type="entry name" value="MSSS"/>
    <property type="match status" value="1"/>
</dbReference>
<dbReference type="GO" id="GO:0004519">
    <property type="term" value="F:endonuclease activity"/>
    <property type="evidence" value="ECO:0007669"/>
    <property type="project" value="UniProtKB-UniRule"/>
</dbReference>
<dbReference type="GO" id="GO:0019843">
    <property type="term" value="F:rRNA binding"/>
    <property type="evidence" value="ECO:0007669"/>
    <property type="project" value="UniProtKB-UniRule"/>
</dbReference>
<dbReference type="Gene3D" id="3.40.50.300">
    <property type="entry name" value="P-loop containing nucleotide triphosphate hydrolases"/>
    <property type="match status" value="1"/>
</dbReference>
<dbReference type="InterPro" id="IPR045076">
    <property type="entry name" value="MutS"/>
</dbReference>
<evidence type="ECO:0000259" key="10">
    <source>
        <dbReference type="PROSITE" id="PS50828"/>
    </source>
</evidence>
<dbReference type="InterPro" id="IPR007696">
    <property type="entry name" value="DNA_mismatch_repair_MutS_core"/>
</dbReference>
<dbReference type="GO" id="GO:0043023">
    <property type="term" value="F:ribosomal large subunit binding"/>
    <property type="evidence" value="ECO:0007669"/>
    <property type="project" value="UniProtKB-UniRule"/>
</dbReference>
<dbReference type="InterPro" id="IPR000432">
    <property type="entry name" value="DNA_mismatch_repair_MutS_C"/>
</dbReference>
<dbReference type="NCBIfam" id="TIGR01069">
    <property type="entry name" value="mutS2"/>
    <property type="match status" value="1"/>
</dbReference>
<evidence type="ECO:0000256" key="1">
    <source>
        <dbReference type="ARBA" id="ARBA00022722"/>
    </source>
</evidence>
<gene>
    <name evidence="8 11" type="primary">mutS2</name>
    <name evidence="8" type="synonym">rqcU</name>
    <name evidence="12" type="ORF">DWW07_16260</name>
    <name evidence="11" type="ORF">ERS852394_02760</name>
</gene>
<dbReference type="GO" id="GO:0072344">
    <property type="term" value="P:rescue of stalled ribosome"/>
    <property type="evidence" value="ECO:0007669"/>
    <property type="project" value="UniProtKB-UniRule"/>
</dbReference>
<dbReference type="EMBL" id="QRZI01000015">
    <property type="protein sequence ID" value="RGV60807.1"/>
    <property type="molecule type" value="Genomic_DNA"/>
</dbReference>
<dbReference type="PANTHER" id="PTHR48466">
    <property type="entry name" value="OS10G0509000 PROTEIN-RELATED"/>
    <property type="match status" value="1"/>
</dbReference>
<dbReference type="InterPro" id="IPR027417">
    <property type="entry name" value="P-loop_NTPase"/>
</dbReference>
<evidence type="ECO:0000313" key="13">
    <source>
        <dbReference type="Proteomes" id="UP000095409"/>
    </source>
</evidence>
<keyword evidence="9" id="KW-0175">Coiled coil</keyword>
<comment type="subunit">
    <text evidence="8">Homodimer. Binds to stalled ribosomes, contacting rRNA.</text>
</comment>
<dbReference type="InterPro" id="IPR005747">
    <property type="entry name" value="MutS2"/>
</dbReference>
<dbReference type="HAMAP" id="MF_00092">
    <property type="entry name" value="MutS2"/>
    <property type="match status" value="1"/>
</dbReference>